<dbReference type="Pfam" id="PF03176">
    <property type="entry name" value="MMPL"/>
    <property type="match status" value="2"/>
</dbReference>
<evidence type="ECO:0000313" key="10">
    <source>
        <dbReference type="Proteomes" id="UP000614741"/>
    </source>
</evidence>
<sequence>MSSALYRLGRTAYARRRAVIGAWLALLVLVGAGAGLLGGTLDNSVTIPGTESQAALDRLTATFPEAAGTTAQVLVVGEDGARVDDPAVVAAVDAAVAEFSDVDVVTSALSPFDTETPGASAVSDDGQAALMTLSIEGEGVAIGDDVKDGLRDIAADLDAALPDGYEATIGGQLYSQEFPGLTIAEVLGVVVAFIVLVVTLGSFAAAGMPLLNALLGVGLSTLLILVAAAFTSVTSTTPLLSLMLGLAVGIDYALFIVSRHRELLATGLPPDEAAARANATAGSAVIFAGLTVMIALVGLGVAGIPFLTTMGVAGAAAVGVAVLVSISLVPAMLGVAGARLAPRPSRRARRAAAAAPPAAAPATAPPAADARATAPADEQGDTWDLPAHHNRFFAGWVRLATARPWVTVVLTVGGLVALALPALDLRLALPDAGVQPAGTSQRITYDRISEHFGPGANGPLVITGSIVTSDDPLQLMADVADELRRLPGVEDVPLATPNASIDTGIVQVVPTTGPTDPATAELVRAIRDLRPQLLEEYGFDLAVTGFTAVGIDVSAKLGAALLPFAVFVVGLSLVLLTMVFRSIAVPLKATLGYLLSVAAAFGVVTAVFEHGVGADLLHVSRLGPIISFMPIVLMGVLFGLAMDYEVFLVSRIREDYVHSGRARQSIATGFVGSAKVVTAAAVIMVAVFFAFVPEGDINIKPIALGLAVGVAVDAFVVRMTLVPAVLQILGDRAWWIPRRLDRVLPSFDVEGEALHRELGLASWPGDAQVVVAARDLRLAAGDGSDVVSLAVRRGDALVVHADDPGLVAGLLLTVAGRLAPAGGDLKVDGYLLPVRAAAVRRRVGYVDLRTEGVGALDAAVAERPTVLAVDRTDLVTDPHERAHVATTLARAAERGTTLLLGVVGTTAADDLLPAGTAVTTLAPRTGAVA</sequence>
<gene>
    <name evidence="9" type="ORF">Cph01nite_35760</name>
</gene>
<reference evidence="9 10" key="1">
    <citation type="submission" date="2021-01" db="EMBL/GenBank/DDBJ databases">
        <title>Whole genome shotgun sequence of Cellulomonas phragmiteti NBRC 110785.</title>
        <authorList>
            <person name="Komaki H."/>
            <person name="Tamura T."/>
        </authorList>
    </citation>
    <scope>NUCLEOTIDE SEQUENCE [LARGE SCALE GENOMIC DNA]</scope>
    <source>
        <strain evidence="9 10">NBRC 110785</strain>
    </source>
</reference>
<feature type="domain" description="SSD" evidence="8">
    <location>
        <begin position="202"/>
        <end position="335"/>
    </location>
</feature>
<feature type="transmembrane region" description="Helical" evidence="7">
    <location>
        <begin position="670"/>
        <end position="692"/>
    </location>
</feature>
<feature type="region of interest" description="Disordered" evidence="6">
    <location>
        <begin position="347"/>
        <end position="381"/>
    </location>
</feature>
<keyword evidence="4 7" id="KW-1133">Transmembrane helix</keyword>
<feature type="transmembrane region" description="Helical" evidence="7">
    <location>
        <begin position="186"/>
        <end position="206"/>
    </location>
</feature>
<dbReference type="Gene3D" id="1.20.1640.10">
    <property type="entry name" value="Multidrug efflux transporter AcrB transmembrane domain"/>
    <property type="match status" value="2"/>
</dbReference>
<dbReference type="PANTHER" id="PTHR33406:SF13">
    <property type="entry name" value="MEMBRANE PROTEIN YDFJ"/>
    <property type="match status" value="1"/>
</dbReference>
<dbReference type="RefSeq" id="WP_203676304.1">
    <property type="nucleotide sequence ID" value="NZ_BONP01000039.1"/>
</dbReference>
<protein>
    <submittedName>
        <fullName evidence="9">RND transporter</fullName>
    </submittedName>
</protein>
<evidence type="ECO:0000256" key="2">
    <source>
        <dbReference type="ARBA" id="ARBA00022475"/>
    </source>
</evidence>
<feature type="transmembrane region" description="Helical" evidence="7">
    <location>
        <begin position="313"/>
        <end position="340"/>
    </location>
</feature>
<evidence type="ECO:0000256" key="3">
    <source>
        <dbReference type="ARBA" id="ARBA00022692"/>
    </source>
</evidence>
<dbReference type="EMBL" id="BONP01000039">
    <property type="protein sequence ID" value="GIG41814.1"/>
    <property type="molecule type" value="Genomic_DNA"/>
</dbReference>
<feature type="transmembrane region" description="Helical" evidence="7">
    <location>
        <begin position="591"/>
        <end position="608"/>
    </location>
</feature>
<dbReference type="InterPro" id="IPR000731">
    <property type="entry name" value="SSD"/>
</dbReference>
<dbReference type="PANTHER" id="PTHR33406">
    <property type="entry name" value="MEMBRANE PROTEIN MJ1562-RELATED"/>
    <property type="match status" value="1"/>
</dbReference>
<feature type="transmembrane region" description="Helical" evidence="7">
    <location>
        <begin position="239"/>
        <end position="258"/>
    </location>
</feature>
<keyword evidence="10" id="KW-1185">Reference proteome</keyword>
<name>A0ABQ4DR53_9CELL</name>
<dbReference type="Proteomes" id="UP000614741">
    <property type="component" value="Unassembled WGS sequence"/>
</dbReference>
<feature type="transmembrane region" description="Helical" evidence="7">
    <location>
        <begin position="405"/>
        <end position="423"/>
    </location>
</feature>
<feature type="compositionally biased region" description="Low complexity" evidence="6">
    <location>
        <begin position="351"/>
        <end position="376"/>
    </location>
</feature>
<organism evidence="9 10">
    <name type="scientific">Cellulomonas phragmiteti</name>
    <dbReference type="NCBI Taxonomy" id="478780"/>
    <lineage>
        <taxon>Bacteria</taxon>
        <taxon>Bacillati</taxon>
        <taxon>Actinomycetota</taxon>
        <taxon>Actinomycetes</taxon>
        <taxon>Micrococcales</taxon>
        <taxon>Cellulomonadaceae</taxon>
        <taxon>Cellulomonas</taxon>
    </lineage>
</organism>
<feature type="transmembrane region" description="Helical" evidence="7">
    <location>
        <begin position="279"/>
        <end position="307"/>
    </location>
</feature>
<comment type="subcellular location">
    <subcellularLocation>
        <location evidence="1">Cell membrane</location>
        <topology evidence="1">Multi-pass membrane protein</topology>
    </subcellularLocation>
</comment>
<comment type="caution">
    <text evidence="9">The sequence shown here is derived from an EMBL/GenBank/DDBJ whole genome shotgun (WGS) entry which is preliminary data.</text>
</comment>
<keyword evidence="2" id="KW-1003">Cell membrane</keyword>
<evidence type="ECO:0000256" key="1">
    <source>
        <dbReference type="ARBA" id="ARBA00004651"/>
    </source>
</evidence>
<feature type="transmembrane region" description="Helical" evidence="7">
    <location>
        <begin position="704"/>
        <end position="729"/>
    </location>
</feature>
<dbReference type="InterPro" id="IPR004869">
    <property type="entry name" value="MMPL_dom"/>
</dbReference>
<evidence type="ECO:0000256" key="6">
    <source>
        <dbReference type="SAM" id="MobiDB-lite"/>
    </source>
</evidence>
<evidence type="ECO:0000256" key="4">
    <source>
        <dbReference type="ARBA" id="ARBA00022989"/>
    </source>
</evidence>
<accession>A0ABQ4DR53</accession>
<dbReference type="SUPFAM" id="SSF82866">
    <property type="entry name" value="Multidrug efflux transporter AcrB transmembrane domain"/>
    <property type="match status" value="2"/>
</dbReference>
<feature type="transmembrane region" description="Helical" evidence="7">
    <location>
        <begin position="628"/>
        <end position="649"/>
    </location>
</feature>
<evidence type="ECO:0000313" key="9">
    <source>
        <dbReference type="EMBL" id="GIG41814.1"/>
    </source>
</evidence>
<evidence type="ECO:0000256" key="7">
    <source>
        <dbReference type="SAM" id="Phobius"/>
    </source>
</evidence>
<dbReference type="PROSITE" id="PS50156">
    <property type="entry name" value="SSD"/>
    <property type="match status" value="1"/>
</dbReference>
<evidence type="ECO:0000259" key="8">
    <source>
        <dbReference type="PROSITE" id="PS50156"/>
    </source>
</evidence>
<evidence type="ECO:0000256" key="5">
    <source>
        <dbReference type="ARBA" id="ARBA00023136"/>
    </source>
</evidence>
<feature type="transmembrane region" description="Helical" evidence="7">
    <location>
        <begin position="213"/>
        <end position="233"/>
    </location>
</feature>
<dbReference type="InterPro" id="IPR050545">
    <property type="entry name" value="Mycobact_MmpL"/>
</dbReference>
<feature type="transmembrane region" description="Helical" evidence="7">
    <location>
        <begin position="557"/>
        <end position="579"/>
    </location>
</feature>
<keyword evidence="5 7" id="KW-0472">Membrane</keyword>
<keyword evidence="3 7" id="KW-0812">Transmembrane</keyword>
<proteinExistence type="predicted"/>